<name>A0A233UZL4_FINMA</name>
<comment type="caution">
    <text evidence="6">The sequence shown here is derived from an EMBL/GenBank/DDBJ whole genome shotgun (WGS) entry which is preliminary data.</text>
</comment>
<evidence type="ECO:0000313" key="6">
    <source>
        <dbReference type="EMBL" id="OXZ32344.1"/>
    </source>
</evidence>
<dbReference type="InterPro" id="IPR001279">
    <property type="entry name" value="Metallo-B-lactamas"/>
</dbReference>
<reference evidence="7" key="1">
    <citation type="submission" date="2017-04" db="EMBL/GenBank/DDBJ databases">
        <title>Finegoldia magna isolated from orthopedic joint implant-associated infections.</title>
        <authorList>
            <person name="Bjorklund S."/>
            <person name="Bruggemann H."/>
            <person name="Jensen A."/>
            <person name="Hellmark B."/>
            <person name="Soderquist B."/>
        </authorList>
    </citation>
    <scope>NUCLEOTIDE SEQUENCE [LARGE SCALE GENOMIC DNA]</scope>
    <source>
        <strain evidence="7">12T273</strain>
    </source>
</reference>
<keyword evidence="4" id="KW-0862">Zinc</keyword>
<dbReference type="Proteomes" id="UP000215546">
    <property type="component" value="Unassembled WGS sequence"/>
</dbReference>
<evidence type="ECO:0000256" key="1">
    <source>
        <dbReference type="ARBA" id="ARBA00001947"/>
    </source>
</evidence>
<dbReference type="GO" id="GO:0016787">
    <property type="term" value="F:hydrolase activity"/>
    <property type="evidence" value="ECO:0007669"/>
    <property type="project" value="UniProtKB-KW"/>
</dbReference>
<sequence>MTLDKIVTTKYGENMYILSEDNKCFVVDPGAQADDICEYIKNRNLEIQFILITHGHFDHIFAAEELKNKLNTVIYAPEKEKDLLEDPEKNYTRKVGNPITLKADYYIKEGDTIEFNDSKISVLETPGHTYGSSCYIYKDVMFSGDMLFKNSIGRYDLPTASFEDIKNSVEKLKLLNNDIKVYPGHGPETNIGDEKKYNPYFK</sequence>
<gene>
    <name evidence="6" type="ORF">B9N55_05875</name>
</gene>
<dbReference type="PANTHER" id="PTHR46233">
    <property type="entry name" value="HYDROXYACYLGLUTATHIONE HYDROLASE GLOC"/>
    <property type="match status" value="1"/>
</dbReference>
<keyword evidence="3 6" id="KW-0378">Hydrolase</keyword>
<dbReference type="SMART" id="SM00849">
    <property type="entry name" value="Lactamase_B"/>
    <property type="match status" value="1"/>
</dbReference>
<dbReference type="RefSeq" id="WP_094208635.1">
    <property type="nucleotide sequence ID" value="NZ_JAPJPX010000001.1"/>
</dbReference>
<dbReference type="Gene3D" id="3.60.15.10">
    <property type="entry name" value="Ribonuclease Z/Hydroxyacylglutathione hydrolase-like"/>
    <property type="match status" value="1"/>
</dbReference>
<dbReference type="EMBL" id="NDYE01000012">
    <property type="protein sequence ID" value="OXZ32344.1"/>
    <property type="molecule type" value="Genomic_DNA"/>
</dbReference>
<keyword evidence="2" id="KW-0479">Metal-binding</keyword>
<dbReference type="SUPFAM" id="SSF56281">
    <property type="entry name" value="Metallo-hydrolase/oxidoreductase"/>
    <property type="match status" value="1"/>
</dbReference>
<organism evidence="6 7">
    <name type="scientific">Finegoldia magna</name>
    <name type="common">Peptostreptococcus magnus</name>
    <dbReference type="NCBI Taxonomy" id="1260"/>
    <lineage>
        <taxon>Bacteria</taxon>
        <taxon>Bacillati</taxon>
        <taxon>Bacillota</taxon>
        <taxon>Tissierellia</taxon>
        <taxon>Tissierellales</taxon>
        <taxon>Peptoniphilaceae</taxon>
        <taxon>Finegoldia</taxon>
    </lineage>
</organism>
<evidence type="ECO:0000256" key="2">
    <source>
        <dbReference type="ARBA" id="ARBA00022723"/>
    </source>
</evidence>
<evidence type="ECO:0000256" key="3">
    <source>
        <dbReference type="ARBA" id="ARBA00022801"/>
    </source>
</evidence>
<evidence type="ECO:0000259" key="5">
    <source>
        <dbReference type="SMART" id="SM00849"/>
    </source>
</evidence>
<comment type="cofactor">
    <cofactor evidence="1">
        <name>Zn(2+)</name>
        <dbReference type="ChEBI" id="CHEBI:29105"/>
    </cofactor>
</comment>
<dbReference type="PANTHER" id="PTHR46233:SF3">
    <property type="entry name" value="HYDROXYACYLGLUTATHIONE HYDROLASE GLOC"/>
    <property type="match status" value="1"/>
</dbReference>
<protein>
    <submittedName>
        <fullName evidence="6">Zn-dependent hydrolase</fullName>
    </submittedName>
</protein>
<evidence type="ECO:0000256" key="4">
    <source>
        <dbReference type="ARBA" id="ARBA00022833"/>
    </source>
</evidence>
<dbReference type="CDD" id="cd06262">
    <property type="entry name" value="metallo-hydrolase-like_MBL-fold"/>
    <property type="match status" value="1"/>
</dbReference>
<proteinExistence type="predicted"/>
<dbReference type="InterPro" id="IPR051453">
    <property type="entry name" value="MBL_Glyoxalase_II"/>
</dbReference>
<dbReference type="AlphaFoldDB" id="A0A233UZL4"/>
<evidence type="ECO:0000313" key="7">
    <source>
        <dbReference type="Proteomes" id="UP000215546"/>
    </source>
</evidence>
<dbReference type="GO" id="GO:0046872">
    <property type="term" value="F:metal ion binding"/>
    <property type="evidence" value="ECO:0007669"/>
    <property type="project" value="UniProtKB-KW"/>
</dbReference>
<feature type="domain" description="Metallo-beta-lactamase" evidence="5">
    <location>
        <begin position="12"/>
        <end position="185"/>
    </location>
</feature>
<accession>A0A233UZL4</accession>
<dbReference type="InterPro" id="IPR036866">
    <property type="entry name" value="RibonucZ/Hydroxyglut_hydro"/>
</dbReference>
<dbReference type="Pfam" id="PF00753">
    <property type="entry name" value="Lactamase_B"/>
    <property type="match status" value="1"/>
</dbReference>